<sequence length="346" mass="39595">KEIKNRGYDKEEIVLAKHFQRMTGRSSNDLTSEALILDDEIDIIPERLLPQPPRRSRSLFLSGHDYEEHNPFFEDEDSLENSDSLLSASKETSTIANFNDTHFRTGLKRHESMVTERAELQRNSIKRRETFHHQRISQKPPDLKYNRQDILPDIRSRRGSFDGLFYVTESPNSPLVSTSEPCTKPKGTTIYIDPKSDYKKLKSKSLDRIGDGLDSLVDIVLTSETKPYIKHDPSVVIVSRSPSNAQKHEYRPQPKREEPVTKYHSDRTVFLPNQRNPSPTDLQKFVLKRGHTNAGLYSGHHNIRDSPGVFQGMKIKSLASEYYNKGLDGLNHINLSISSGKLMDLP</sequence>
<proteinExistence type="predicted"/>
<reference evidence="1" key="1">
    <citation type="submission" date="2015-12" db="EMBL/GenBank/DDBJ databases">
        <title>De novo transcriptome assembly of four potential Pierce s Disease insect vectors from Arizona vineyards.</title>
        <authorList>
            <person name="Tassone E.E."/>
        </authorList>
    </citation>
    <scope>NUCLEOTIDE SEQUENCE</scope>
</reference>
<evidence type="ECO:0000313" key="1">
    <source>
        <dbReference type="EMBL" id="JAS23535.1"/>
    </source>
</evidence>
<dbReference type="AlphaFoldDB" id="A0A1B6DD65"/>
<organism evidence="1">
    <name type="scientific">Clastoptera arizonana</name>
    <name type="common">Arizona spittle bug</name>
    <dbReference type="NCBI Taxonomy" id="38151"/>
    <lineage>
        <taxon>Eukaryota</taxon>
        <taxon>Metazoa</taxon>
        <taxon>Ecdysozoa</taxon>
        <taxon>Arthropoda</taxon>
        <taxon>Hexapoda</taxon>
        <taxon>Insecta</taxon>
        <taxon>Pterygota</taxon>
        <taxon>Neoptera</taxon>
        <taxon>Paraneoptera</taxon>
        <taxon>Hemiptera</taxon>
        <taxon>Auchenorrhyncha</taxon>
        <taxon>Cercopoidea</taxon>
        <taxon>Clastopteridae</taxon>
        <taxon>Clastoptera</taxon>
    </lineage>
</organism>
<protein>
    <submittedName>
        <fullName evidence="1">Uncharacterized protein</fullName>
    </submittedName>
</protein>
<accession>A0A1B6DD65</accession>
<gene>
    <name evidence="1" type="ORF">g.1444</name>
</gene>
<dbReference type="EMBL" id="GEDC01013763">
    <property type="protein sequence ID" value="JAS23535.1"/>
    <property type="molecule type" value="Transcribed_RNA"/>
</dbReference>
<name>A0A1B6DD65_9HEMI</name>
<feature type="non-terminal residue" evidence="1">
    <location>
        <position position="346"/>
    </location>
</feature>
<feature type="non-terminal residue" evidence="1">
    <location>
        <position position="1"/>
    </location>
</feature>